<dbReference type="GO" id="GO:0009953">
    <property type="term" value="P:dorsal/ventral pattern formation"/>
    <property type="evidence" value="ECO:0007669"/>
    <property type="project" value="TreeGrafter"/>
</dbReference>
<evidence type="ECO:0000256" key="2">
    <source>
        <dbReference type="ARBA" id="ARBA00007480"/>
    </source>
</evidence>
<dbReference type="AlphaFoldDB" id="A0A6H5H0G7"/>
<comment type="similarity">
    <text evidence="2">Belongs to the noggin family.</text>
</comment>
<keyword evidence="5" id="KW-0732">Signal</keyword>
<feature type="region of interest" description="Disordered" evidence="6">
    <location>
        <begin position="41"/>
        <end position="76"/>
    </location>
</feature>
<dbReference type="Gene3D" id="2.10.90.10">
    <property type="entry name" value="Cystine-knot cytokines"/>
    <property type="match status" value="1"/>
</dbReference>
<accession>A0A6H5H0G7</accession>
<dbReference type="GO" id="GO:0030514">
    <property type="term" value="P:negative regulation of BMP signaling pathway"/>
    <property type="evidence" value="ECO:0007669"/>
    <property type="project" value="InterPro"/>
</dbReference>
<dbReference type="PANTHER" id="PTHR10494:SF6">
    <property type="entry name" value="NOGGIN"/>
    <property type="match status" value="1"/>
</dbReference>
<dbReference type="Pfam" id="PF05806">
    <property type="entry name" value="Noggin"/>
    <property type="match status" value="1"/>
</dbReference>
<dbReference type="Proteomes" id="UP000479000">
    <property type="component" value="Unassembled WGS sequence"/>
</dbReference>
<evidence type="ECO:0000256" key="5">
    <source>
        <dbReference type="ARBA" id="ARBA00022729"/>
    </source>
</evidence>
<reference evidence="7 8" key="1">
    <citation type="submission" date="2020-02" db="EMBL/GenBank/DDBJ databases">
        <authorList>
            <person name="Ferguson B K."/>
        </authorList>
    </citation>
    <scope>NUCLEOTIDE SEQUENCE [LARGE SCALE GENOMIC DNA]</scope>
</reference>
<dbReference type="PANTHER" id="PTHR10494">
    <property type="entry name" value="BONE MORPHOGENETIC PROTEIN INHIBITOR, NOGGIN"/>
    <property type="match status" value="1"/>
</dbReference>
<sequence length="781" mass="85679">VTNGAYAQNAGAGAPVGGAGFGTSFFVISGFGGGSVAGAGAPPGGSSGGSSGVNSGPGGSGGGRSNLTKPADRSMDQLRMMRKTKTIKMMVCNSKEHAIFGHTISPHCIFLDGYILRTIFKSWAGKRIHSSSGAHSGNSRTSYSEMNESVPTCPYPYARHPSLAPPRPRATPPASSASGRRVGGCRCCPLVSPNRSSSLRFGCRERVRSSESVRIFDFMNDAKTRKLGTLMSMLWNSMLLAHVSNGSHGLHEKQIVSSPSTEVPRLETCDGGLPDQRCADNARHPISLNQIALVLKFTYQNVEVLCVIYAPLVLLMQGYMSTINCIFYAYLMLPYAVLRLPSVRHPLPAVRTPSSAYRLSTACRPHAFLRLPSVRRPPPAVCTPAVCTPSSACRPSIVCRPYAFLRLPYVRRPPSAVRTPSYACRPYAVPVCRKYFFSRTAGDFLLKSSGKINFCLKNKGCISPGPIGQPSGKIVEIVRDNTNQELTVQGRHQYNPKKIEKILAPDGRNSRNSSEKILEIGLPIEAIVMVACLVGWAWSGSPESHGLRPGSPVGGLLPDLIEPFDPSMDPKPSDLNATFLASKLGQALDLDFSSIAKPSKNVVTSYFPFRRNRKGRLVPVGDMPKHVRELELGYVRLGDGTKLKTRVPSRLRKKLRQLLWALTACPVGYRWRDMGLRFWPRWHCRKSCTWIKVQYPVVTDCACACGHGGGYSQLRGLYIRIVLTNRVPITCAIFMSRLWIHGTHFGKYFFHISIIHIETSKNKNLKKNIRSFTFARPRSLP</sequence>
<dbReference type="GO" id="GO:0045596">
    <property type="term" value="P:negative regulation of cell differentiation"/>
    <property type="evidence" value="ECO:0007669"/>
    <property type="project" value="InterPro"/>
</dbReference>
<dbReference type="Gene3D" id="1.10.287.520">
    <property type="entry name" value="Helix hairpin bin"/>
    <property type="match status" value="1"/>
</dbReference>
<dbReference type="InterPro" id="IPR029034">
    <property type="entry name" value="Cystine-knot_cytokine"/>
</dbReference>
<gene>
    <name evidence="7" type="ORF">NTEN_LOCUS14689</name>
</gene>
<name>A0A6H5H0G7_9HEMI</name>
<protein>
    <submittedName>
        <fullName evidence="7">Uncharacterized protein</fullName>
    </submittedName>
</protein>
<feature type="compositionally biased region" description="Gly residues" evidence="6">
    <location>
        <begin position="41"/>
        <end position="64"/>
    </location>
</feature>
<feature type="non-terminal residue" evidence="7">
    <location>
        <position position="1"/>
    </location>
</feature>
<dbReference type="SUPFAM" id="SSF57501">
    <property type="entry name" value="Cystine-knot cytokines"/>
    <property type="match status" value="1"/>
</dbReference>
<dbReference type="GO" id="GO:0005615">
    <property type="term" value="C:extracellular space"/>
    <property type="evidence" value="ECO:0007669"/>
    <property type="project" value="TreeGrafter"/>
</dbReference>
<dbReference type="OrthoDB" id="5950649at2759"/>
<dbReference type="InterPro" id="IPR008717">
    <property type="entry name" value="Noggin"/>
</dbReference>
<proteinExistence type="inferred from homology"/>
<keyword evidence="8" id="KW-1185">Reference proteome</keyword>
<evidence type="ECO:0000313" key="8">
    <source>
        <dbReference type="Proteomes" id="UP000479000"/>
    </source>
</evidence>
<feature type="non-terminal residue" evidence="7">
    <location>
        <position position="781"/>
    </location>
</feature>
<evidence type="ECO:0000256" key="4">
    <source>
        <dbReference type="ARBA" id="ARBA00022525"/>
    </source>
</evidence>
<evidence type="ECO:0000256" key="3">
    <source>
        <dbReference type="ARBA" id="ARBA00022473"/>
    </source>
</evidence>
<keyword evidence="4" id="KW-0964">Secreted</keyword>
<organism evidence="7 8">
    <name type="scientific">Nesidiocoris tenuis</name>
    <dbReference type="NCBI Taxonomy" id="355587"/>
    <lineage>
        <taxon>Eukaryota</taxon>
        <taxon>Metazoa</taxon>
        <taxon>Ecdysozoa</taxon>
        <taxon>Arthropoda</taxon>
        <taxon>Hexapoda</taxon>
        <taxon>Insecta</taxon>
        <taxon>Pterygota</taxon>
        <taxon>Neoptera</taxon>
        <taxon>Paraneoptera</taxon>
        <taxon>Hemiptera</taxon>
        <taxon>Heteroptera</taxon>
        <taxon>Panheteroptera</taxon>
        <taxon>Cimicomorpha</taxon>
        <taxon>Miridae</taxon>
        <taxon>Dicyphina</taxon>
        <taxon>Nesidiocoris</taxon>
    </lineage>
</organism>
<evidence type="ECO:0000313" key="7">
    <source>
        <dbReference type="EMBL" id="CAB0009554.1"/>
    </source>
</evidence>
<evidence type="ECO:0000256" key="1">
    <source>
        <dbReference type="ARBA" id="ARBA00004613"/>
    </source>
</evidence>
<keyword evidence="3" id="KW-0217">Developmental protein</keyword>
<comment type="subcellular location">
    <subcellularLocation>
        <location evidence="1">Secreted</location>
    </subcellularLocation>
</comment>
<evidence type="ECO:0000256" key="6">
    <source>
        <dbReference type="SAM" id="MobiDB-lite"/>
    </source>
</evidence>
<dbReference type="EMBL" id="CADCXU010021830">
    <property type="protein sequence ID" value="CAB0009554.1"/>
    <property type="molecule type" value="Genomic_DNA"/>
</dbReference>